<keyword evidence="1" id="KW-0812">Transmembrane</keyword>
<dbReference type="Gene3D" id="2.40.70.10">
    <property type="entry name" value="Acid Proteases"/>
    <property type="match status" value="1"/>
</dbReference>
<dbReference type="EMBL" id="CP133619">
    <property type="protein sequence ID" value="WMV40784.1"/>
    <property type="molecule type" value="Genomic_DNA"/>
</dbReference>
<dbReference type="CDD" id="cd01647">
    <property type="entry name" value="RT_LTR"/>
    <property type="match status" value="1"/>
</dbReference>
<dbReference type="Pfam" id="PF00078">
    <property type="entry name" value="RVT_1"/>
    <property type="match status" value="1"/>
</dbReference>
<dbReference type="SUPFAM" id="SSF56672">
    <property type="entry name" value="DNA/RNA polymerases"/>
    <property type="match status" value="1"/>
</dbReference>
<dbReference type="Proteomes" id="UP001234989">
    <property type="component" value="Chromosome 8"/>
</dbReference>
<dbReference type="InterPro" id="IPR021109">
    <property type="entry name" value="Peptidase_aspartic_dom_sf"/>
</dbReference>
<keyword evidence="1" id="KW-1133">Transmembrane helix</keyword>
<organism evidence="4 5">
    <name type="scientific">Solanum verrucosum</name>
    <dbReference type="NCBI Taxonomy" id="315347"/>
    <lineage>
        <taxon>Eukaryota</taxon>
        <taxon>Viridiplantae</taxon>
        <taxon>Streptophyta</taxon>
        <taxon>Embryophyta</taxon>
        <taxon>Tracheophyta</taxon>
        <taxon>Spermatophyta</taxon>
        <taxon>Magnoliopsida</taxon>
        <taxon>eudicotyledons</taxon>
        <taxon>Gunneridae</taxon>
        <taxon>Pentapetalae</taxon>
        <taxon>asterids</taxon>
        <taxon>lamiids</taxon>
        <taxon>Solanales</taxon>
        <taxon>Solanaceae</taxon>
        <taxon>Solanoideae</taxon>
        <taxon>Solaneae</taxon>
        <taxon>Solanum</taxon>
    </lineage>
</organism>
<keyword evidence="5" id="KW-1185">Reference proteome</keyword>
<gene>
    <name evidence="4" type="ORF">MTR67_034169</name>
</gene>
<sequence>MCQFSLPWDLMRFVMCLIPSSMFFPQLESVIVTHFYHPCPVLFMGFQTWVDLVILDMTDFDIILGMTWLSLYYVVLNCNAKFVTLEILDREKLEWEGVCKPKPTKVISFIWARKLVGQGCLVYLAHIRDVDIESPSIESIPAVSEFKEVFLTELNELKAQNQEFLDKGFIRPSASPWGAPLKIRHEDVPKPTFRARYGHYEFLVIAFGLTNAPAAFMSLMNDVFKPLLDYFVIIFIDDILVYSKSKEEHAEHLHIVLGVLRKLELYAKFSKLVMFILKIWRHYLYGVKYDVFTDHRSLQHYHPRKANVMANALRRKTVSMVSLACLGVSKQPLSKEIQTLESKFMQLGISEKSVVLAIIEIKPTFIEEIKSK</sequence>
<evidence type="ECO:0000256" key="1">
    <source>
        <dbReference type="SAM" id="Phobius"/>
    </source>
</evidence>
<dbReference type="InterPro" id="IPR053134">
    <property type="entry name" value="RNA-dir_DNA_polymerase"/>
</dbReference>
<dbReference type="PANTHER" id="PTHR24559:SF444">
    <property type="entry name" value="REVERSE TRANSCRIPTASE DOMAIN-CONTAINING PROTEIN"/>
    <property type="match status" value="1"/>
</dbReference>
<protein>
    <recommendedName>
        <fullName evidence="3">Reverse transcriptase domain-containing protein</fullName>
    </recommendedName>
</protein>
<feature type="chain" id="PRO_5042017466" description="Reverse transcriptase domain-containing protein" evidence="2">
    <location>
        <begin position="17"/>
        <end position="372"/>
    </location>
</feature>
<keyword evidence="1" id="KW-0472">Membrane</keyword>
<dbReference type="Gene3D" id="3.30.70.270">
    <property type="match status" value="1"/>
</dbReference>
<feature type="transmembrane region" description="Helical" evidence="1">
    <location>
        <begin position="53"/>
        <end position="75"/>
    </location>
</feature>
<dbReference type="InterPro" id="IPR000477">
    <property type="entry name" value="RT_dom"/>
</dbReference>
<feature type="transmembrane region" description="Helical" evidence="1">
    <location>
        <begin position="200"/>
        <end position="221"/>
    </location>
</feature>
<dbReference type="Pfam" id="PF08284">
    <property type="entry name" value="RVP_2"/>
    <property type="match status" value="1"/>
</dbReference>
<evidence type="ECO:0000313" key="4">
    <source>
        <dbReference type="EMBL" id="WMV40784.1"/>
    </source>
</evidence>
<keyword evidence="2" id="KW-0732">Signal</keyword>
<dbReference type="InterPro" id="IPR043502">
    <property type="entry name" value="DNA/RNA_pol_sf"/>
</dbReference>
<dbReference type="AlphaFoldDB" id="A0AAF0U829"/>
<accession>A0AAF0U829</accession>
<feature type="domain" description="Reverse transcriptase" evidence="3">
    <location>
        <begin position="195"/>
        <end position="276"/>
    </location>
</feature>
<dbReference type="Gene3D" id="3.10.10.10">
    <property type="entry name" value="HIV Type 1 Reverse Transcriptase, subunit A, domain 1"/>
    <property type="match status" value="1"/>
</dbReference>
<evidence type="ECO:0000313" key="5">
    <source>
        <dbReference type="Proteomes" id="UP001234989"/>
    </source>
</evidence>
<name>A0AAF0U829_SOLVR</name>
<reference evidence="4" key="1">
    <citation type="submission" date="2023-08" db="EMBL/GenBank/DDBJ databases">
        <title>A de novo genome assembly of Solanum verrucosum Schlechtendal, a Mexican diploid species geographically isolated from the other diploid A-genome species in potato relatives.</title>
        <authorList>
            <person name="Hosaka K."/>
        </authorList>
    </citation>
    <scope>NUCLEOTIDE SEQUENCE</scope>
    <source>
        <tissue evidence="4">Young leaves</tissue>
    </source>
</reference>
<feature type="signal peptide" evidence="2">
    <location>
        <begin position="1"/>
        <end position="16"/>
    </location>
</feature>
<proteinExistence type="predicted"/>
<evidence type="ECO:0000256" key="2">
    <source>
        <dbReference type="SAM" id="SignalP"/>
    </source>
</evidence>
<evidence type="ECO:0000259" key="3">
    <source>
        <dbReference type="Pfam" id="PF00078"/>
    </source>
</evidence>
<dbReference type="PANTHER" id="PTHR24559">
    <property type="entry name" value="TRANSPOSON TY3-I GAG-POL POLYPROTEIN"/>
    <property type="match status" value="1"/>
</dbReference>
<dbReference type="InterPro" id="IPR043128">
    <property type="entry name" value="Rev_trsase/Diguanyl_cyclase"/>
</dbReference>